<accession>A0AAN9XU85</accession>
<dbReference type="InterPro" id="IPR058751">
    <property type="entry name" value="RDRP_helical"/>
</dbReference>
<evidence type="ECO:0000256" key="7">
    <source>
        <dbReference type="ARBA" id="ARBA00048744"/>
    </source>
</evidence>
<keyword evidence="5 8" id="KW-0694">RNA-binding</keyword>
<comment type="catalytic activity">
    <reaction evidence="7 8">
        <text>RNA(n) + a ribonucleoside 5'-triphosphate = RNA(n+1) + diphosphate</text>
        <dbReference type="Rhea" id="RHEA:21248"/>
        <dbReference type="Rhea" id="RHEA-COMP:14527"/>
        <dbReference type="Rhea" id="RHEA-COMP:17342"/>
        <dbReference type="ChEBI" id="CHEBI:33019"/>
        <dbReference type="ChEBI" id="CHEBI:61557"/>
        <dbReference type="ChEBI" id="CHEBI:140395"/>
        <dbReference type="EC" id="2.7.7.48"/>
    </reaction>
</comment>
<organism evidence="15 16">
    <name type="scientific">Psophocarpus tetragonolobus</name>
    <name type="common">Winged bean</name>
    <name type="synonym">Dolichos tetragonolobus</name>
    <dbReference type="NCBI Taxonomy" id="3891"/>
    <lineage>
        <taxon>Eukaryota</taxon>
        <taxon>Viridiplantae</taxon>
        <taxon>Streptophyta</taxon>
        <taxon>Embryophyta</taxon>
        <taxon>Tracheophyta</taxon>
        <taxon>Spermatophyta</taxon>
        <taxon>Magnoliopsida</taxon>
        <taxon>eudicotyledons</taxon>
        <taxon>Gunneridae</taxon>
        <taxon>Pentapetalae</taxon>
        <taxon>rosids</taxon>
        <taxon>fabids</taxon>
        <taxon>Fabales</taxon>
        <taxon>Fabaceae</taxon>
        <taxon>Papilionoideae</taxon>
        <taxon>50 kb inversion clade</taxon>
        <taxon>NPAAA clade</taxon>
        <taxon>indigoferoid/millettioid clade</taxon>
        <taxon>Phaseoleae</taxon>
        <taxon>Psophocarpus</taxon>
    </lineage>
</organism>
<evidence type="ECO:0000256" key="2">
    <source>
        <dbReference type="ARBA" id="ARBA00022484"/>
    </source>
</evidence>
<comment type="function">
    <text evidence="8">Probably involved in the RNA silencing pathway and required for the generation of small interfering RNAs (siRNAs).</text>
</comment>
<evidence type="ECO:0000259" key="10">
    <source>
        <dbReference type="Pfam" id="PF05183"/>
    </source>
</evidence>
<evidence type="ECO:0000256" key="3">
    <source>
        <dbReference type="ARBA" id="ARBA00022679"/>
    </source>
</evidence>
<gene>
    <name evidence="15" type="ORF">VNO78_09712</name>
</gene>
<evidence type="ECO:0000313" key="15">
    <source>
        <dbReference type="EMBL" id="KAK7407694.1"/>
    </source>
</evidence>
<feature type="domain" description="RDRP helical" evidence="13">
    <location>
        <begin position="259"/>
        <end position="341"/>
    </location>
</feature>
<dbReference type="GO" id="GO:0031380">
    <property type="term" value="C:nuclear RNA-directed RNA polymerase complex"/>
    <property type="evidence" value="ECO:0007669"/>
    <property type="project" value="TreeGrafter"/>
</dbReference>
<keyword evidence="2 8" id="KW-0696">RNA-directed RNA polymerase</keyword>
<comment type="similarity">
    <text evidence="1 8">Belongs to the RdRP family.</text>
</comment>
<dbReference type="PANTHER" id="PTHR23079:SF27">
    <property type="entry name" value="RNA-DEPENDENT RNA POLYMERASE"/>
    <property type="match status" value="1"/>
</dbReference>
<keyword evidence="16" id="KW-1185">Reference proteome</keyword>
<evidence type="ECO:0000259" key="11">
    <source>
        <dbReference type="Pfam" id="PF24823"/>
    </source>
</evidence>
<dbReference type="Pfam" id="PF26250">
    <property type="entry name" value="RRM_RdRP1_2"/>
    <property type="match status" value="1"/>
</dbReference>
<reference evidence="15 16" key="1">
    <citation type="submission" date="2024-01" db="EMBL/GenBank/DDBJ databases">
        <title>The genomes of 5 underutilized Papilionoideae crops provide insights into root nodulation and disease resistanc.</title>
        <authorList>
            <person name="Jiang F."/>
        </authorList>
    </citation>
    <scope>NUCLEOTIDE SEQUENCE [LARGE SCALE GENOMIC DNA]</scope>
    <source>
        <strain evidence="15">DUOXIRENSHENG_FW03</strain>
        <tissue evidence="15">Leaves</tissue>
    </source>
</reference>
<sequence length="1136" mass="130533">MSKTIQMHGFPSNVSAEEVRKFLEQHTGPQTVHAVEVGQHKGDPTTHVDVQFTDKKNVETILLLVTQQLSYSDCVLNATEIEHDILPKPRIFPHSLDDIVVHFGCQTSKNKLSVLWEHPNASVKFGSRLRKMFMFFKYLSVDYKLQISFESISRIELHHSDDLTKKLLLFQLRGAPLIYEKDVSKSKYFKEACYNHWLRGVDFTPSCSIGQSSALCFELPQSVEVPKFNQHYSNYNEVNDGIFTLERHLGFYSNFNFVPMVIPPEGFNLPFKILFKINSLIQHGCLPVPAIDINFFHQVDLKRVRLEYIESALHKLDQMKECCYEPAQWLEKQYKKYSINSLVPVSSAISLDDGLVYVHRIQVTPSKIYFCGPEVNLSNRVLRNYPEDTDNFLRVSFVDEDMAKLHSADLVPHSSSIDLGRETKLHERVLSTLKSGIEIGDKKFEFLAFSPSQLRDNSVWMFASRTGLTASDIRKWMGEFHEIRNVAKYAARLGQSFSSSRETVSVGRQEIEVIPDIELRRGETKYCFSDGIGKISSELAQEVAKKCGCRDNIPSAFQIRYGGYKGVVAIDPTSSTKLSLRKSMCKYKSENTKLDVLAWSKYKPCYLNRQIIALLSTLGVKDWVFRKKQREILNQLKMIPTKPLLVLYLMSTGEITNILREMLICGFHPTKEPFISMMLQTFYASKLQELQLKTRIFVKKGRALLGCLDETRKLKYGEVFVQIAHQRNKQFHAVSSLSSNRYGANKSKHIVKGKVVVAKNPCLHPGDVRVLRAVDVASLHHMVDCVVFPQKGRRPHPNECSGSDLDGDIYFVSWDPDLIPPRQENPMDHAPSQVKNVDHDVTLQEVQEYFAHYIVKDRLGIVATAHTVFADKDPEKAMSPECIELAKLHSIAVDFAKSGVPAEIPKHLRVQEYPDFMEKADRPSYQSNSIIGKLYREVKNVAQHKNLTKPFTRRLAKLSYDRDMEIDGFEKYTATACEYKNMYDFKLRNLMDYYGIETEAEIISGNILKMSKSFNDRKDLEGINHAVMSLRKEARNWFNVMINKSNSQGDDDACAIASAWYHVTYHPSYWGSYNQGLNRDHFLSFPWCVHDTLIQIKKDKVSHRTFSMELWTILKLLPVLLFCFLLWIIIVQHLTY</sequence>
<protein>
    <recommendedName>
        <fullName evidence="8">RNA-dependent RNA polymerase</fullName>
        <ecNumber evidence="8">2.7.7.48</ecNumber>
    </recommendedName>
</protein>
<keyword evidence="4 8" id="KW-0548">Nucleotidyltransferase</keyword>
<dbReference type="InterPro" id="IPR058752">
    <property type="entry name" value="RDRP_C_head"/>
</dbReference>
<feature type="domain" description="RDRP core" evidence="10">
    <location>
        <begin position="363"/>
        <end position="938"/>
    </location>
</feature>
<dbReference type="GO" id="GO:0003723">
    <property type="term" value="F:RNA binding"/>
    <property type="evidence" value="ECO:0007669"/>
    <property type="project" value="UniProtKB-KW"/>
</dbReference>
<proteinExistence type="inferred from homology"/>
<evidence type="ECO:0000259" key="13">
    <source>
        <dbReference type="Pfam" id="PF26252"/>
    </source>
</evidence>
<dbReference type="Proteomes" id="UP001386955">
    <property type="component" value="Unassembled WGS sequence"/>
</dbReference>
<name>A0AAN9XU85_PSOTE</name>
<feature type="transmembrane region" description="Helical" evidence="9">
    <location>
        <begin position="1110"/>
        <end position="1131"/>
    </location>
</feature>
<evidence type="ECO:0000256" key="5">
    <source>
        <dbReference type="ARBA" id="ARBA00022884"/>
    </source>
</evidence>
<keyword evidence="9" id="KW-0812">Transmembrane</keyword>
<dbReference type="InterPro" id="IPR057590">
    <property type="entry name" value="PH_RDR1/2-like"/>
</dbReference>
<dbReference type="EMBL" id="JAYMYS010000002">
    <property type="protein sequence ID" value="KAK7407694.1"/>
    <property type="molecule type" value="Genomic_DNA"/>
</dbReference>
<feature type="domain" description="RDRP C-terminal head" evidence="14">
    <location>
        <begin position="959"/>
        <end position="1103"/>
    </location>
</feature>
<comment type="caution">
    <text evidence="15">The sequence shown here is derived from an EMBL/GenBank/DDBJ whole genome shotgun (WGS) entry which is preliminary data.</text>
</comment>
<evidence type="ECO:0000256" key="8">
    <source>
        <dbReference type="RuleBase" id="RU363098"/>
    </source>
</evidence>
<keyword evidence="9" id="KW-1133">Transmembrane helix</keyword>
<keyword evidence="6 8" id="KW-0943">RNA-mediated gene silencing</keyword>
<evidence type="ECO:0000256" key="9">
    <source>
        <dbReference type="SAM" id="Phobius"/>
    </source>
</evidence>
<evidence type="ECO:0000256" key="4">
    <source>
        <dbReference type="ARBA" id="ARBA00022695"/>
    </source>
</evidence>
<dbReference type="AlphaFoldDB" id="A0AAN9XU85"/>
<keyword evidence="9" id="KW-0472">Membrane</keyword>
<dbReference type="InterPro" id="IPR058763">
    <property type="entry name" value="RRM_RDR1/2-like"/>
</dbReference>
<dbReference type="Pfam" id="PF05183">
    <property type="entry name" value="RdRP"/>
    <property type="match status" value="1"/>
</dbReference>
<evidence type="ECO:0000256" key="6">
    <source>
        <dbReference type="ARBA" id="ARBA00023158"/>
    </source>
</evidence>
<dbReference type="Pfam" id="PF26253">
    <property type="entry name" value="RdRP_head"/>
    <property type="match status" value="1"/>
</dbReference>
<evidence type="ECO:0000313" key="16">
    <source>
        <dbReference type="Proteomes" id="UP001386955"/>
    </source>
</evidence>
<dbReference type="Pfam" id="PF26252">
    <property type="entry name" value="RdRP_helical"/>
    <property type="match status" value="1"/>
</dbReference>
<dbReference type="PANTHER" id="PTHR23079">
    <property type="entry name" value="RNA-DEPENDENT RNA POLYMERASE"/>
    <property type="match status" value="1"/>
</dbReference>
<evidence type="ECO:0000259" key="12">
    <source>
        <dbReference type="Pfam" id="PF26250"/>
    </source>
</evidence>
<dbReference type="GO" id="GO:0030422">
    <property type="term" value="P:siRNA processing"/>
    <property type="evidence" value="ECO:0007669"/>
    <property type="project" value="TreeGrafter"/>
</dbReference>
<evidence type="ECO:0000256" key="1">
    <source>
        <dbReference type="ARBA" id="ARBA00005762"/>
    </source>
</evidence>
<evidence type="ECO:0000259" key="14">
    <source>
        <dbReference type="Pfam" id="PF26253"/>
    </source>
</evidence>
<dbReference type="InterPro" id="IPR057596">
    <property type="entry name" value="RDRP_core"/>
</dbReference>
<keyword evidence="3 8" id="KW-0808">Transferase</keyword>
<dbReference type="EC" id="2.7.7.48" evidence="8"/>
<dbReference type="Pfam" id="PF24823">
    <property type="entry name" value="PH_RDR2"/>
    <property type="match status" value="1"/>
</dbReference>
<feature type="domain" description="RDR1/2-like RRM" evidence="12">
    <location>
        <begin position="4"/>
        <end position="84"/>
    </location>
</feature>
<feature type="domain" description="RDR1/2-like PH-like" evidence="11">
    <location>
        <begin position="101"/>
        <end position="237"/>
    </location>
</feature>
<dbReference type="InterPro" id="IPR007855">
    <property type="entry name" value="RDRP"/>
</dbReference>
<dbReference type="GO" id="GO:0003968">
    <property type="term" value="F:RNA-directed RNA polymerase activity"/>
    <property type="evidence" value="ECO:0007669"/>
    <property type="project" value="UniProtKB-KW"/>
</dbReference>